<dbReference type="AlphaFoldDB" id="A0A1I2JWK9"/>
<dbReference type="OrthoDB" id="4759936at2"/>
<evidence type="ECO:0000259" key="3">
    <source>
        <dbReference type="Pfam" id="PF01113"/>
    </source>
</evidence>
<dbReference type="InterPro" id="IPR045760">
    <property type="entry name" value="DAP_DH_C"/>
</dbReference>
<evidence type="ECO:0000313" key="5">
    <source>
        <dbReference type="EMBL" id="SFF58260.1"/>
    </source>
</evidence>
<name>A0A1I2JWK9_9ACTN</name>
<evidence type="ECO:0000313" key="6">
    <source>
        <dbReference type="Proteomes" id="UP000181942"/>
    </source>
</evidence>
<dbReference type="InterPro" id="IPR000846">
    <property type="entry name" value="DapB_N"/>
</dbReference>
<dbReference type="EMBL" id="FONR01000009">
    <property type="protein sequence ID" value="SFF58260.1"/>
    <property type="molecule type" value="Genomic_DNA"/>
</dbReference>
<feature type="domain" description="2,4-diaminopentanoate dehydrogenase C-terminal" evidence="4">
    <location>
        <begin position="203"/>
        <end position="347"/>
    </location>
</feature>
<dbReference type="RefSeq" id="WP_075029320.1">
    <property type="nucleotide sequence ID" value="NZ_FONR01000009.1"/>
</dbReference>
<keyword evidence="1" id="KW-0521">NADP</keyword>
<reference evidence="5 6" key="1">
    <citation type="submission" date="2016-10" db="EMBL/GenBank/DDBJ databases">
        <authorList>
            <person name="de Groot N.N."/>
        </authorList>
    </citation>
    <scope>NUCLEOTIDE SEQUENCE [LARGE SCALE GENOMIC DNA]</scope>
    <source>
        <strain evidence="5 6">OK461</strain>
    </source>
</reference>
<dbReference type="InterPro" id="IPR036291">
    <property type="entry name" value="NAD(P)-bd_dom_sf"/>
</dbReference>
<feature type="domain" description="Dihydrodipicolinate reductase N-terminal" evidence="3">
    <location>
        <begin position="17"/>
        <end position="81"/>
    </location>
</feature>
<protein>
    <submittedName>
        <fullName evidence="5">4-hydroxy-tetrahydrodipicolinate reductase</fullName>
    </submittedName>
</protein>
<keyword evidence="2" id="KW-0560">Oxidoreductase</keyword>
<dbReference type="Pfam" id="PF19328">
    <property type="entry name" value="DAP_DH_C"/>
    <property type="match status" value="1"/>
</dbReference>
<dbReference type="CDD" id="cd24146">
    <property type="entry name" value="nat-AmDH_N_like"/>
    <property type="match status" value="1"/>
</dbReference>
<evidence type="ECO:0000259" key="4">
    <source>
        <dbReference type="Pfam" id="PF19328"/>
    </source>
</evidence>
<dbReference type="GO" id="GO:0009089">
    <property type="term" value="P:lysine biosynthetic process via diaminopimelate"/>
    <property type="evidence" value="ECO:0007669"/>
    <property type="project" value="InterPro"/>
</dbReference>
<evidence type="ECO:0000256" key="2">
    <source>
        <dbReference type="ARBA" id="ARBA00023002"/>
    </source>
</evidence>
<accession>A0A1I2JWK9</accession>
<dbReference type="Proteomes" id="UP000181942">
    <property type="component" value="Unassembled WGS sequence"/>
</dbReference>
<gene>
    <name evidence="5" type="ORF">SAMN02787118_10927</name>
</gene>
<dbReference type="Pfam" id="PF01113">
    <property type="entry name" value="DapB_N"/>
    <property type="match status" value="1"/>
</dbReference>
<evidence type="ECO:0000256" key="1">
    <source>
        <dbReference type="ARBA" id="ARBA00022857"/>
    </source>
</evidence>
<dbReference type="GO" id="GO:0008839">
    <property type="term" value="F:4-hydroxy-tetrahydrodipicolinate reductase"/>
    <property type="evidence" value="ECO:0007669"/>
    <property type="project" value="InterPro"/>
</dbReference>
<sequence length="350" mass="37406">MTVRTDARPHYRVVQWASGTIGSRALRAVLEHPDLTLAGLYAHTPDKAGRDAGELCGLGPTGVIATHDIDEIVTLGADCVLYMPRACDMDEVCRLLASGANVVTTRGEFHRAASLDPAVRERVEAACESGTSSIHSTGSSPGFITEALPLALSSIQRRLDGLTIEEFADLSQRDSPGLLFDVMGFGQPPAQYDERRLSVVRDSFGPSLHMVADTLSIPLDSVEAEGEVATAPRPVHIAAGTLRPGTVAAQRITVSGLRGGRPLLRFRATWYCTTDLDRAWDVRATGWHITVDGDAPLDIGLRFPVPLDRMAAMSPSYTANRAVNAVPVLCEASPGIRSTADLPHIVARLG</sequence>
<proteinExistence type="predicted"/>
<dbReference type="SUPFAM" id="SSF51735">
    <property type="entry name" value="NAD(P)-binding Rossmann-fold domains"/>
    <property type="match status" value="1"/>
</dbReference>
<dbReference type="Gene3D" id="3.40.50.720">
    <property type="entry name" value="NAD(P)-binding Rossmann-like Domain"/>
    <property type="match status" value="1"/>
</dbReference>
<organism evidence="5 6">
    <name type="scientific">Streptomyces mirabilis</name>
    <dbReference type="NCBI Taxonomy" id="68239"/>
    <lineage>
        <taxon>Bacteria</taxon>
        <taxon>Bacillati</taxon>
        <taxon>Actinomycetota</taxon>
        <taxon>Actinomycetes</taxon>
        <taxon>Kitasatosporales</taxon>
        <taxon>Streptomycetaceae</taxon>
        <taxon>Streptomyces</taxon>
    </lineage>
</organism>